<organism evidence="2 3">
    <name type="scientific">Adineta steineri</name>
    <dbReference type="NCBI Taxonomy" id="433720"/>
    <lineage>
        <taxon>Eukaryota</taxon>
        <taxon>Metazoa</taxon>
        <taxon>Spiralia</taxon>
        <taxon>Gnathifera</taxon>
        <taxon>Rotifera</taxon>
        <taxon>Eurotatoria</taxon>
        <taxon>Bdelloidea</taxon>
        <taxon>Adinetida</taxon>
        <taxon>Adinetidae</taxon>
        <taxon>Adineta</taxon>
    </lineage>
</organism>
<dbReference type="Proteomes" id="UP000663877">
    <property type="component" value="Unassembled WGS sequence"/>
</dbReference>
<evidence type="ECO:0000313" key="2">
    <source>
        <dbReference type="EMBL" id="CAF1113597.1"/>
    </source>
</evidence>
<sequence>MMTTVTAHGHFPYGDGWGQYGGENGGHVHLPWGSPYATGNCRQGSNHVVCFPFGRRKRDLLEQAGRLDKKESINQF</sequence>
<protein>
    <submittedName>
        <fullName evidence="2">Uncharacterized protein</fullName>
    </submittedName>
</protein>
<dbReference type="AlphaFoldDB" id="A0A814Q1S1"/>
<proteinExistence type="predicted"/>
<name>A0A814Q1S1_9BILA</name>
<gene>
    <name evidence="1" type="ORF">BJG266_LOCUS15614</name>
    <name evidence="2" type="ORF">QVE165_LOCUS20991</name>
</gene>
<keyword evidence="3" id="KW-1185">Reference proteome</keyword>
<evidence type="ECO:0000313" key="1">
    <source>
        <dbReference type="EMBL" id="CAF0995093.1"/>
    </source>
</evidence>
<dbReference type="EMBL" id="CAJNOM010000133">
    <property type="protein sequence ID" value="CAF1113597.1"/>
    <property type="molecule type" value="Genomic_DNA"/>
</dbReference>
<accession>A0A814Q1S1</accession>
<comment type="caution">
    <text evidence="2">The sequence shown here is derived from an EMBL/GenBank/DDBJ whole genome shotgun (WGS) entry which is preliminary data.</text>
</comment>
<reference evidence="2" key="1">
    <citation type="submission" date="2021-02" db="EMBL/GenBank/DDBJ databases">
        <authorList>
            <person name="Nowell W R."/>
        </authorList>
    </citation>
    <scope>NUCLEOTIDE SEQUENCE</scope>
</reference>
<dbReference type="Proteomes" id="UP000663832">
    <property type="component" value="Unassembled WGS sequence"/>
</dbReference>
<dbReference type="EMBL" id="CAJNOI010000069">
    <property type="protein sequence ID" value="CAF0995093.1"/>
    <property type="molecule type" value="Genomic_DNA"/>
</dbReference>
<evidence type="ECO:0000313" key="3">
    <source>
        <dbReference type="Proteomes" id="UP000663832"/>
    </source>
</evidence>